<dbReference type="AlphaFoldDB" id="A0A1G2HIA7"/>
<keyword evidence="1" id="KW-1133">Transmembrane helix</keyword>
<dbReference type="InterPro" id="IPR016047">
    <property type="entry name" value="M23ase_b-sheet_dom"/>
</dbReference>
<feature type="domain" description="LysM" evidence="2">
    <location>
        <begin position="148"/>
        <end position="192"/>
    </location>
</feature>
<dbReference type="CDD" id="cd12797">
    <property type="entry name" value="M23_peptidase"/>
    <property type="match status" value="1"/>
</dbReference>
<dbReference type="InterPro" id="IPR036779">
    <property type="entry name" value="LysM_dom_sf"/>
</dbReference>
<dbReference type="Pfam" id="PF01551">
    <property type="entry name" value="Peptidase_M23"/>
    <property type="match status" value="1"/>
</dbReference>
<accession>A0A1G2HIA7</accession>
<dbReference type="PANTHER" id="PTHR21666:SF290">
    <property type="entry name" value="PEPTIDASE M23 DOMAIN PROTEIN"/>
    <property type="match status" value="1"/>
</dbReference>
<feature type="transmembrane region" description="Helical" evidence="1">
    <location>
        <begin position="32"/>
        <end position="55"/>
    </location>
</feature>
<reference evidence="3 4" key="1">
    <citation type="journal article" date="2016" name="Nat. Commun.">
        <title>Thousands of microbial genomes shed light on interconnected biogeochemical processes in an aquifer system.</title>
        <authorList>
            <person name="Anantharaman K."/>
            <person name="Brown C.T."/>
            <person name="Hug L.A."/>
            <person name="Sharon I."/>
            <person name="Castelle C.J."/>
            <person name="Probst A.J."/>
            <person name="Thomas B.C."/>
            <person name="Singh A."/>
            <person name="Wilkins M.J."/>
            <person name="Karaoz U."/>
            <person name="Brodie E.L."/>
            <person name="Williams K.H."/>
            <person name="Hubbard S.S."/>
            <person name="Banfield J.F."/>
        </authorList>
    </citation>
    <scope>NUCLEOTIDE SEQUENCE [LARGE SCALE GENOMIC DNA]</scope>
</reference>
<dbReference type="InterPro" id="IPR050570">
    <property type="entry name" value="Cell_wall_metabolism_enzyme"/>
</dbReference>
<dbReference type="PROSITE" id="PS51782">
    <property type="entry name" value="LYSM"/>
    <property type="match status" value="2"/>
</dbReference>
<evidence type="ECO:0000256" key="1">
    <source>
        <dbReference type="SAM" id="Phobius"/>
    </source>
</evidence>
<dbReference type="Proteomes" id="UP000176770">
    <property type="component" value="Unassembled WGS sequence"/>
</dbReference>
<keyword evidence="1" id="KW-0812">Transmembrane</keyword>
<evidence type="ECO:0000259" key="2">
    <source>
        <dbReference type="PROSITE" id="PS51782"/>
    </source>
</evidence>
<protein>
    <recommendedName>
        <fullName evidence="2">LysM domain-containing protein</fullName>
    </recommendedName>
</protein>
<dbReference type="EMBL" id="MHOK01000005">
    <property type="protein sequence ID" value="OGZ62234.1"/>
    <property type="molecule type" value="Genomic_DNA"/>
</dbReference>
<name>A0A1G2HIA7_9BACT</name>
<dbReference type="InterPro" id="IPR011055">
    <property type="entry name" value="Dup_hybrid_motif"/>
</dbReference>
<dbReference type="Pfam" id="PF01476">
    <property type="entry name" value="LysM"/>
    <property type="match status" value="2"/>
</dbReference>
<sequence length="381" mass="41179">MRDIKRIVLYVEGVFSKLKFKFLDIQQKGDHYAFFIFFKGSIAVLFLVGFFSIFLRDNLGPVTPIHAIVDQEIKVEKVIENSSTKYSEVFASGRLVAGLNIDALMSDSTGIGGSVEYINSVDQGSAFLWNNTSEIEETVPTSDRVGLRKYVVRSGDTPAAIANSFGLSLDTLLWSNDLSSSDYIQPGDELMILPMDGLAYEVQYGDTISTIASRYKADGEEILRVNDIADAAHIVAGQTLIIPGGVKPPVPKYATTRTSSPALENLSGYFIKPTTGYISQRLHGYNAVDIAGGCWQPVYAAASGSAVLSVGNGRWNGGFGNYVKVSHPNGTSALYAHLIQTSVFQGQDVGQGQLIGYTGSTGRSTGCHLHWEVHGARNPLS</sequence>
<dbReference type="PANTHER" id="PTHR21666">
    <property type="entry name" value="PEPTIDASE-RELATED"/>
    <property type="match status" value="1"/>
</dbReference>
<dbReference type="InterPro" id="IPR018392">
    <property type="entry name" value="LysM"/>
</dbReference>
<proteinExistence type="predicted"/>
<dbReference type="Gene3D" id="3.10.350.10">
    <property type="entry name" value="LysM domain"/>
    <property type="match status" value="2"/>
</dbReference>
<evidence type="ECO:0000313" key="4">
    <source>
        <dbReference type="Proteomes" id="UP000176770"/>
    </source>
</evidence>
<organism evidence="3 4">
    <name type="scientific">Candidatus Spechtbacteria bacterium RIFCSPLOWO2_12_FULL_38_22</name>
    <dbReference type="NCBI Taxonomy" id="1802165"/>
    <lineage>
        <taxon>Bacteria</taxon>
        <taxon>Candidatus Spechtiibacteriota</taxon>
    </lineage>
</organism>
<dbReference type="SMART" id="SM00257">
    <property type="entry name" value="LysM"/>
    <property type="match status" value="2"/>
</dbReference>
<evidence type="ECO:0000313" key="3">
    <source>
        <dbReference type="EMBL" id="OGZ62234.1"/>
    </source>
</evidence>
<dbReference type="GO" id="GO:0004222">
    <property type="term" value="F:metalloendopeptidase activity"/>
    <property type="evidence" value="ECO:0007669"/>
    <property type="project" value="TreeGrafter"/>
</dbReference>
<comment type="caution">
    <text evidence="3">The sequence shown here is derived from an EMBL/GenBank/DDBJ whole genome shotgun (WGS) entry which is preliminary data.</text>
</comment>
<dbReference type="SUPFAM" id="SSF51261">
    <property type="entry name" value="Duplicated hybrid motif"/>
    <property type="match status" value="1"/>
</dbReference>
<gene>
    <name evidence="3" type="ORF">A3F94_02815</name>
</gene>
<dbReference type="CDD" id="cd00118">
    <property type="entry name" value="LysM"/>
    <property type="match status" value="2"/>
</dbReference>
<keyword evidence="1" id="KW-0472">Membrane</keyword>
<feature type="domain" description="LysM" evidence="2">
    <location>
        <begin position="198"/>
        <end position="242"/>
    </location>
</feature>
<dbReference type="Gene3D" id="2.70.70.10">
    <property type="entry name" value="Glucose Permease (Domain IIA)"/>
    <property type="match status" value="1"/>
</dbReference>